<organism evidence="2 3">
    <name type="scientific">Steinernema glaseri</name>
    <dbReference type="NCBI Taxonomy" id="37863"/>
    <lineage>
        <taxon>Eukaryota</taxon>
        <taxon>Metazoa</taxon>
        <taxon>Ecdysozoa</taxon>
        <taxon>Nematoda</taxon>
        <taxon>Chromadorea</taxon>
        <taxon>Rhabditida</taxon>
        <taxon>Tylenchina</taxon>
        <taxon>Panagrolaimomorpha</taxon>
        <taxon>Strongyloidoidea</taxon>
        <taxon>Steinernematidae</taxon>
        <taxon>Steinernema</taxon>
    </lineage>
</organism>
<evidence type="ECO:0000313" key="2">
    <source>
        <dbReference type="Proteomes" id="UP000095287"/>
    </source>
</evidence>
<dbReference type="AlphaFoldDB" id="A0A1I8AFS1"/>
<dbReference type="Proteomes" id="UP000095287">
    <property type="component" value="Unplaced"/>
</dbReference>
<evidence type="ECO:0000256" key="1">
    <source>
        <dbReference type="SAM" id="MobiDB-lite"/>
    </source>
</evidence>
<keyword evidence="2" id="KW-1185">Reference proteome</keyword>
<protein>
    <submittedName>
        <fullName evidence="3">KH_dom_type_1 domain-containing protein</fullName>
    </submittedName>
</protein>
<reference evidence="3" key="1">
    <citation type="submission" date="2016-11" db="UniProtKB">
        <authorList>
            <consortium name="WormBaseParasite"/>
        </authorList>
    </citation>
    <scope>IDENTIFICATION</scope>
</reference>
<accession>A0A1I8AFS1</accession>
<feature type="region of interest" description="Disordered" evidence="1">
    <location>
        <begin position="1"/>
        <end position="41"/>
    </location>
</feature>
<dbReference type="WBParaSite" id="L893_g55.t1">
    <property type="protein sequence ID" value="L893_g55.t1"/>
    <property type="gene ID" value="L893_g55"/>
</dbReference>
<name>A0A1I8AFS1_9BILA</name>
<sequence>MIYLPACPDDTARNDSGITDRPAGPVHNGFGITGQSDREENGRRFSGNLIQKATCPRSPEFKKYLDVHTYLGPPRWPGPEITIELRAGPTQNDRKLRIGITGSEGK</sequence>
<evidence type="ECO:0000313" key="3">
    <source>
        <dbReference type="WBParaSite" id="L893_g55.t1"/>
    </source>
</evidence>
<proteinExistence type="predicted"/>